<dbReference type="SMART" id="SM00487">
    <property type="entry name" value="DEXDc"/>
    <property type="match status" value="1"/>
</dbReference>
<dbReference type="Pfam" id="PF00270">
    <property type="entry name" value="DEAD"/>
    <property type="match status" value="1"/>
</dbReference>
<dbReference type="GO" id="GO:0006281">
    <property type="term" value="P:DNA repair"/>
    <property type="evidence" value="ECO:0007669"/>
    <property type="project" value="TreeGrafter"/>
</dbReference>
<gene>
    <name evidence="8" type="ORF">MNBD_GAMMA20-1176</name>
</gene>
<dbReference type="PROSITE" id="PS51193">
    <property type="entry name" value="HELICASE_ATP_BIND_2"/>
    <property type="match status" value="1"/>
</dbReference>
<accession>A0A3B1AG86</accession>
<dbReference type="Pfam" id="PF13307">
    <property type="entry name" value="Helicase_C_2"/>
    <property type="match status" value="1"/>
</dbReference>
<feature type="domain" description="Helicase ATP-binding" evidence="7">
    <location>
        <begin position="13"/>
        <end position="274"/>
    </location>
</feature>
<dbReference type="Gene3D" id="3.40.50.300">
    <property type="entry name" value="P-loop containing nucleotide triphosphate hydrolases"/>
    <property type="match status" value="2"/>
</dbReference>
<dbReference type="EMBL" id="UOFU01000397">
    <property type="protein sequence ID" value="VAX04876.1"/>
    <property type="molecule type" value="Genomic_DNA"/>
</dbReference>
<dbReference type="SUPFAM" id="SSF52540">
    <property type="entry name" value="P-loop containing nucleoside triphosphate hydrolases"/>
    <property type="match status" value="2"/>
</dbReference>
<evidence type="ECO:0000256" key="3">
    <source>
        <dbReference type="ARBA" id="ARBA00022801"/>
    </source>
</evidence>
<keyword evidence="4" id="KW-0067">ATP-binding</keyword>
<evidence type="ECO:0000256" key="1">
    <source>
        <dbReference type="ARBA" id="ARBA00001966"/>
    </source>
</evidence>
<reference evidence="8" key="1">
    <citation type="submission" date="2018-06" db="EMBL/GenBank/DDBJ databases">
        <authorList>
            <person name="Zhirakovskaya E."/>
        </authorList>
    </citation>
    <scope>NUCLEOTIDE SEQUENCE</scope>
</reference>
<dbReference type="InterPro" id="IPR011545">
    <property type="entry name" value="DEAD/DEAH_box_helicase_dom"/>
</dbReference>
<comment type="catalytic activity">
    <reaction evidence="6">
        <text>ATP + H2O = ADP + phosphate + H(+)</text>
        <dbReference type="Rhea" id="RHEA:13065"/>
        <dbReference type="ChEBI" id="CHEBI:15377"/>
        <dbReference type="ChEBI" id="CHEBI:15378"/>
        <dbReference type="ChEBI" id="CHEBI:30616"/>
        <dbReference type="ChEBI" id="CHEBI:43474"/>
        <dbReference type="ChEBI" id="CHEBI:456216"/>
        <dbReference type="EC" id="5.6.2.3"/>
    </reaction>
</comment>
<evidence type="ECO:0000259" key="7">
    <source>
        <dbReference type="PROSITE" id="PS51193"/>
    </source>
</evidence>
<dbReference type="SMART" id="SM00491">
    <property type="entry name" value="HELICc2"/>
    <property type="match status" value="1"/>
</dbReference>
<dbReference type="InterPro" id="IPR045028">
    <property type="entry name" value="DinG/Rad3-like"/>
</dbReference>
<keyword evidence="3" id="KW-0378">Hydrolase</keyword>
<dbReference type="AlphaFoldDB" id="A0A3B1AG86"/>
<evidence type="ECO:0000256" key="6">
    <source>
        <dbReference type="ARBA" id="ARBA00048954"/>
    </source>
</evidence>
<dbReference type="EC" id="5.6.2.3" evidence="5"/>
<sequence>MFSISELLGADGPLARHIPGFAPRRQQQEMAETVAATLDNNSLLVAEAGTGTGKTFAYLVPALLCGQKVLISTGTKNLQDQLFHRDLPTVRKALGVATSIALLKGRANYLCPHRLQVTEAGGRLPPAQQDQLARVRSWAGRTESGDIAELDGIPEDAPIWPRVTSTTDNCLGGECPVFADCFVVKARKAAQAAEILVVNHHLFFADMALRDEGFGEVLPGVNAFIFDEAHQLPAVASHFFGVNLGSRQLLDLSRDALLEIHAEAPDPREAKDIAATLEKAVRDFRLSLGRFARRAPWQGGGSAMDVLRQALGELEAYLESVAECGKGLERCWRRSQELQARLLRFVDGIESIAAAPDVEMADTEAAQKSAILWFETTPRGFMLHETPLDIGDTFRSYVDRQKSAWIFTSATLAVGSSFAHFAHGLGLDENCGRQWDSPFDYPRQTLMYLPPQMPEPNSPGYTEAVVQAALPVLAASRGRAFFLMTSHRALKAAAELLRDYIAYPLLVQGDAPRGELLDRFRAAGNAVLVGTSSFWEGVDVRGEALSCVIIDKLPFAAPDDPVLAARLAAMREQGINPFMQYQLPQAVITLKQGVGRLIRDVSDRGVLMICDPRLPTKPYGRVFRASLPPMPVTRDVANVQAFFVE</sequence>
<protein>
    <recommendedName>
        <fullName evidence="5">DNA 5'-3' helicase</fullName>
        <ecNumber evidence="5">5.6.2.3</ecNumber>
    </recommendedName>
</protein>
<evidence type="ECO:0000313" key="8">
    <source>
        <dbReference type="EMBL" id="VAX04876.1"/>
    </source>
</evidence>
<dbReference type="PANTHER" id="PTHR11472:SF34">
    <property type="entry name" value="REGULATOR OF TELOMERE ELONGATION HELICASE 1"/>
    <property type="match status" value="1"/>
</dbReference>
<organism evidence="8">
    <name type="scientific">hydrothermal vent metagenome</name>
    <dbReference type="NCBI Taxonomy" id="652676"/>
    <lineage>
        <taxon>unclassified sequences</taxon>
        <taxon>metagenomes</taxon>
        <taxon>ecological metagenomes</taxon>
    </lineage>
</organism>
<dbReference type="InterPro" id="IPR014013">
    <property type="entry name" value="Helic_SF1/SF2_ATP-bd_DinG/Rad3"/>
</dbReference>
<evidence type="ECO:0000256" key="5">
    <source>
        <dbReference type="ARBA" id="ARBA00044969"/>
    </source>
</evidence>
<name>A0A3B1AG86_9ZZZZ</name>
<dbReference type="InterPro" id="IPR027417">
    <property type="entry name" value="P-loop_NTPase"/>
</dbReference>
<proteinExistence type="predicted"/>
<keyword evidence="2" id="KW-0547">Nucleotide-binding</keyword>
<evidence type="ECO:0000256" key="4">
    <source>
        <dbReference type="ARBA" id="ARBA00022840"/>
    </source>
</evidence>
<evidence type="ECO:0000256" key="2">
    <source>
        <dbReference type="ARBA" id="ARBA00022741"/>
    </source>
</evidence>
<dbReference type="FunFam" id="3.40.50.300:FF:000466">
    <property type="entry name" value="ATP-dependent DNA helicase"/>
    <property type="match status" value="1"/>
</dbReference>
<dbReference type="GO" id="GO:0043139">
    <property type="term" value="F:5'-3' DNA helicase activity"/>
    <property type="evidence" value="ECO:0007669"/>
    <property type="project" value="UniProtKB-EC"/>
</dbReference>
<dbReference type="InterPro" id="IPR006555">
    <property type="entry name" value="ATP-dep_Helicase_C"/>
</dbReference>
<keyword evidence="8" id="KW-0347">Helicase</keyword>
<dbReference type="InterPro" id="IPR014001">
    <property type="entry name" value="Helicase_ATP-bd"/>
</dbReference>
<dbReference type="GO" id="GO:0005524">
    <property type="term" value="F:ATP binding"/>
    <property type="evidence" value="ECO:0007669"/>
    <property type="project" value="UniProtKB-KW"/>
</dbReference>
<dbReference type="GO" id="GO:0003676">
    <property type="term" value="F:nucleic acid binding"/>
    <property type="evidence" value="ECO:0007669"/>
    <property type="project" value="InterPro"/>
</dbReference>
<dbReference type="GO" id="GO:0016818">
    <property type="term" value="F:hydrolase activity, acting on acid anhydrides, in phosphorus-containing anhydrides"/>
    <property type="evidence" value="ECO:0007669"/>
    <property type="project" value="InterPro"/>
</dbReference>
<dbReference type="PANTHER" id="PTHR11472">
    <property type="entry name" value="DNA REPAIR DEAD HELICASE RAD3/XP-D SUBFAMILY MEMBER"/>
    <property type="match status" value="1"/>
</dbReference>
<comment type="cofactor">
    <cofactor evidence="1">
        <name>[4Fe-4S] cluster</name>
        <dbReference type="ChEBI" id="CHEBI:49883"/>
    </cofactor>
</comment>